<dbReference type="Pfam" id="PF07486">
    <property type="entry name" value="Hydrolase_2"/>
    <property type="match status" value="1"/>
</dbReference>
<feature type="domain" description="LysM" evidence="2">
    <location>
        <begin position="175"/>
        <end position="218"/>
    </location>
</feature>
<dbReference type="InterPro" id="IPR042047">
    <property type="entry name" value="SleB_dom1"/>
</dbReference>
<dbReference type="PANTHER" id="PTHR33734">
    <property type="entry name" value="LYSM DOMAIN-CONTAINING GPI-ANCHORED PROTEIN 2"/>
    <property type="match status" value="1"/>
</dbReference>
<dbReference type="InterPro" id="IPR036779">
    <property type="entry name" value="LysM_dom_sf"/>
</dbReference>
<accession>A0A1H3UN52</accession>
<dbReference type="SMART" id="SM00257">
    <property type="entry name" value="LysM"/>
    <property type="match status" value="5"/>
</dbReference>
<proteinExistence type="predicted"/>
<dbReference type="AlphaFoldDB" id="A0A1H3UN52"/>
<gene>
    <name evidence="3" type="ORF">SAMN05421736_12353</name>
</gene>
<dbReference type="Proteomes" id="UP000198935">
    <property type="component" value="Unassembled WGS sequence"/>
</dbReference>
<feature type="compositionally biased region" description="Polar residues" evidence="1">
    <location>
        <begin position="160"/>
        <end position="173"/>
    </location>
</feature>
<feature type="domain" description="LysM" evidence="2">
    <location>
        <begin position="375"/>
        <end position="418"/>
    </location>
</feature>
<dbReference type="STRING" id="1503961.SAMN05421736_12353"/>
<feature type="domain" description="LysM" evidence="2">
    <location>
        <begin position="241"/>
        <end position="284"/>
    </location>
</feature>
<dbReference type="GO" id="GO:0016787">
    <property type="term" value="F:hydrolase activity"/>
    <property type="evidence" value="ECO:0007669"/>
    <property type="project" value="InterPro"/>
</dbReference>
<dbReference type="CDD" id="cd00118">
    <property type="entry name" value="LysM"/>
    <property type="match status" value="5"/>
</dbReference>
<dbReference type="InterPro" id="IPR018392">
    <property type="entry name" value="LysM"/>
</dbReference>
<dbReference type="Gene3D" id="6.20.240.60">
    <property type="match status" value="1"/>
</dbReference>
<feature type="domain" description="LysM" evidence="2">
    <location>
        <begin position="307"/>
        <end position="350"/>
    </location>
</feature>
<dbReference type="PROSITE" id="PS51782">
    <property type="entry name" value="LYSM"/>
    <property type="match status" value="5"/>
</dbReference>
<evidence type="ECO:0000313" key="3">
    <source>
        <dbReference type="EMBL" id="SDZ63481.1"/>
    </source>
</evidence>
<dbReference type="OrthoDB" id="529831at2"/>
<evidence type="ECO:0000259" key="2">
    <source>
        <dbReference type="PROSITE" id="PS51782"/>
    </source>
</evidence>
<dbReference type="Gene3D" id="3.10.350.10">
    <property type="entry name" value="LysM domain"/>
    <property type="match status" value="5"/>
</dbReference>
<evidence type="ECO:0000313" key="4">
    <source>
        <dbReference type="Proteomes" id="UP000198935"/>
    </source>
</evidence>
<sequence length="557" mass="58040">MHSVLFTNHKITKNDLGYDIILYLNNKEEFAAELGTLTKESKKTLAEEAEGYVKQRFPNLRVNFVKFMMGGAILVSTMAVTAFKPGAASAAEQNGVTQQQTAQNKYTVKSGDTLWKLAEQFQTTVAALKEINNLTSDVLSVGQILIIPAAGGTGQAPAPSVSQPSATPTAPGTTVQHTVVSGDTLSGIAARYGSTVTAIRQANNLSSDLIRVGQTLTVPGGTTQTAPAPSQPSTAPATTTVQHTVVSGDTLSGIAARYGSTVTAIRQANNLSSDLIRVGQTLTVPGGTTQTAPAPSQPSTAPATTTVQHTVVSGDTLSGIAARYGSTVTAIRQANQLSSDLIRVGQTLTVPGGTTQTAPSVSQPSATPTAPGTTVQHTVVSGDTLSGIAARYGSTVTAIRLANNLSSDLIRVGQTLTVPGGTVTGNQPSAVNAGHSQEDILWLARMIYCEARGESLQGQIAVGAVILNRVKSSLFPNTIKDVIFERSHGFYQFTPAATGAVLTATPNNTNMEAAVRALNGEDPTNGSLYFYNPAKTNDQWIRSRTVSTVIGNHVFAY</sequence>
<evidence type="ECO:0000256" key="1">
    <source>
        <dbReference type="SAM" id="MobiDB-lite"/>
    </source>
</evidence>
<keyword evidence="4" id="KW-1185">Reference proteome</keyword>
<dbReference type="SUPFAM" id="SSF54106">
    <property type="entry name" value="LysM domain"/>
    <property type="match status" value="5"/>
</dbReference>
<name>A0A1H3UN52_9BACI</name>
<feature type="domain" description="LysM" evidence="2">
    <location>
        <begin position="104"/>
        <end position="147"/>
    </location>
</feature>
<dbReference type="InterPro" id="IPR011105">
    <property type="entry name" value="Cell_wall_hydrolase_SleB"/>
</dbReference>
<dbReference type="PANTHER" id="PTHR33734:SF22">
    <property type="entry name" value="MEMBRANE-BOUND LYTIC MUREIN TRANSGLYCOSYLASE D"/>
    <property type="match status" value="1"/>
</dbReference>
<reference evidence="4" key="1">
    <citation type="submission" date="2016-10" db="EMBL/GenBank/DDBJ databases">
        <authorList>
            <person name="Varghese N."/>
            <person name="Submissions S."/>
        </authorList>
    </citation>
    <scope>NUCLEOTIDE SEQUENCE [LARGE SCALE GENOMIC DNA]</scope>
    <source>
        <strain evidence="4">SP</strain>
    </source>
</reference>
<dbReference type="Pfam" id="PF01476">
    <property type="entry name" value="LysM"/>
    <property type="match status" value="5"/>
</dbReference>
<feature type="region of interest" description="Disordered" evidence="1">
    <location>
        <begin position="153"/>
        <end position="173"/>
    </location>
</feature>
<dbReference type="GO" id="GO:0008932">
    <property type="term" value="F:lytic endotransglycosylase activity"/>
    <property type="evidence" value="ECO:0007669"/>
    <property type="project" value="TreeGrafter"/>
</dbReference>
<protein>
    <submittedName>
        <fullName evidence="3">LysM domain-containing protein</fullName>
    </submittedName>
</protein>
<organism evidence="3 4">
    <name type="scientific">Evansella caseinilytica</name>
    <dbReference type="NCBI Taxonomy" id="1503961"/>
    <lineage>
        <taxon>Bacteria</taxon>
        <taxon>Bacillati</taxon>
        <taxon>Bacillota</taxon>
        <taxon>Bacilli</taxon>
        <taxon>Bacillales</taxon>
        <taxon>Bacillaceae</taxon>
        <taxon>Evansella</taxon>
    </lineage>
</organism>
<dbReference type="Gene3D" id="1.10.10.2520">
    <property type="entry name" value="Cell wall hydrolase SleB, domain 1"/>
    <property type="match status" value="1"/>
</dbReference>
<feature type="region of interest" description="Disordered" evidence="1">
    <location>
        <begin position="352"/>
        <end position="375"/>
    </location>
</feature>
<dbReference type="EMBL" id="FNPI01000023">
    <property type="protein sequence ID" value="SDZ63481.1"/>
    <property type="molecule type" value="Genomic_DNA"/>
</dbReference>